<organism evidence="1 2">
    <name type="scientific">Zhihengliuella flava</name>
    <dbReference type="NCBI Taxonomy" id="1285193"/>
    <lineage>
        <taxon>Bacteria</taxon>
        <taxon>Bacillati</taxon>
        <taxon>Actinomycetota</taxon>
        <taxon>Actinomycetes</taxon>
        <taxon>Micrococcales</taxon>
        <taxon>Micrococcaceae</taxon>
        <taxon>Zhihengliuella</taxon>
    </lineage>
</organism>
<proteinExistence type="predicted"/>
<dbReference type="AlphaFoldDB" id="A0A931GG89"/>
<reference evidence="1" key="1">
    <citation type="submission" date="2020-11" db="EMBL/GenBank/DDBJ databases">
        <title>Sequencing the genomes of 1000 actinobacteria strains.</title>
        <authorList>
            <person name="Klenk H.-P."/>
        </authorList>
    </citation>
    <scope>NUCLEOTIDE SEQUENCE</scope>
    <source>
        <strain evidence="1">DSM 26152</strain>
    </source>
</reference>
<evidence type="ECO:0000313" key="1">
    <source>
        <dbReference type="EMBL" id="MBG6085532.1"/>
    </source>
</evidence>
<accession>A0A931GG89</accession>
<protein>
    <recommendedName>
        <fullName evidence="3">Ferrous iron transport protein A</fullName>
    </recommendedName>
</protein>
<gene>
    <name evidence="1" type="ORF">IW252_002299</name>
</gene>
<evidence type="ECO:0008006" key="3">
    <source>
        <dbReference type="Google" id="ProtNLM"/>
    </source>
</evidence>
<dbReference type="RefSeq" id="WP_196836710.1">
    <property type="nucleotide sequence ID" value="NZ_JADOTZ010000001.1"/>
</dbReference>
<keyword evidence="2" id="KW-1185">Reference proteome</keyword>
<dbReference type="Proteomes" id="UP000625033">
    <property type="component" value="Unassembled WGS sequence"/>
</dbReference>
<name>A0A931GG89_9MICC</name>
<evidence type="ECO:0000313" key="2">
    <source>
        <dbReference type="Proteomes" id="UP000625033"/>
    </source>
</evidence>
<dbReference type="EMBL" id="JADOTZ010000001">
    <property type="protein sequence ID" value="MBG6085532.1"/>
    <property type="molecule type" value="Genomic_DNA"/>
</dbReference>
<sequence length="79" mass="8718">MTLRAFSDLSPGERIVVRYRHAENGPGPRFSDALGTFTALERQDDGDVVVIDTRHGTARIAVADVTHAKRVPPPPVRRK</sequence>
<comment type="caution">
    <text evidence="1">The sequence shown here is derived from an EMBL/GenBank/DDBJ whole genome shotgun (WGS) entry which is preliminary data.</text>
</comment>